<evidence type="ECO:0000313" key="2">
    <source>
        <dbReference type="EMBL" id="RXS75702.1"/>
    </source>
</evidence>
<gene>
    <name evidence="2" type="ORF">ETP43_11070</name>
</gene>
<proteinExistence type="predicted"/>
<dbReference type="RefSeq" id="WP_129258103.1">
    <property type="nucleotide sequence ID" value="NZ_SDKC01000001.1"/>
</dbReference>
<organism evidence="2 3">
    <name type="scientific">Blautia faecicola</name>
    <dbReference type="NCBI Taxonomy" id="2509240"/>
    <lineage>
        <taxon>Bacteria</taxon>
        <taxon>Bacillati</taxon>
        <taxon>Bacillota</taxon>
        <taxon>Clostridia</taxon>
        <taxon>Lachnospirales</taxon>
        <taxon>Lachnospiraceae</taxon>
        <taxon>Blautia</taxon>
    </lineage>
</organism>
<keyword evidence="3" id="KW-1185">Reference proteome</keyword>
<accession>A0A4Q1RJ37</accession>
<dbReference type="Proteomes" id="UP000290106">
    <property type="component" value="Unassembled WGS sequence"/>
</dbReference>
<name>A0A4Q1RJ37_9FIRM</name>
<evidence type="ECO:0000313" key="3">
    <source>
        <dbReference type="Proteomes" id="UP000290106"/>
    </source>
</evidence>
<dbReference type="InterPro" id="IPR025150">
    <property type="entry name" value="GH123_cat"/>
</dbReference>
<comment type="caution">
    <text evidence="2">The sequence shown here is derived from an EMBL/GenBank/DDBJ whole genome shotgun (WGS) entry which is preliminary data.</text>
</comment>
<protein>
    <submittedName>
        <fullName evidence="2">DUF4091 domain-containing protein</fullName>
    </submittedName>
</protein>
<dbReference type="AlphaFoldDB" id="A0A4Q1RJ37"/>
<feature type="domain" description="Glycoside hydrolase 123 catalytic" evidence="1">
    <location>
        <begin position="169"/>
        <end position="498"/>
    </location>
</feature>
<dbReference type="Pfam" id="PF13320">
    <property type="entry name" value="GH123_cat"/>
    <property type="match status" value="1"/>
</dbReference>
<reference evidence="2 3" key="1">
    <citation type="submission" date="2019-01" db="EMBL/GenBank/DDBJ databases">
        <title>Blautia sp. nov. KGMB01111 isolated human feces.</title>
        <authorList>
            <person name="Park J.-E."/>
            <person name="Kim J.-S."/>
            <person name="Park S.-H."/>
        </authorList>
    </citation>
    <scope>NUCLEOTIDE SEQUENCE [LARGE SCALE GENOMIC DNA]</scope>
    <source>
        <strain evidence="2 3">KGMB01111</strain>
    </source>
</reference>
<sequence>MELLKIKKITSLEKVFPDQEPSGEGMEDVITALKKETVSFQMAYYWSGQRKGRAQVQVTSDDKEQVRVRSVRLVPCEYPAHMVADDDYLTTKPGLYPDLLSDIQPWGVELISGQWKSLWIDVDTTGLTAGDHTVKVDMVVEGEVLGSTIEMIHVVDAELPQMAVPHTEWFHSDCLANYYGVEVFSEEHWKIVENFVRTAVKRKCNMLLTPVFTPPLDTAIGGERRTVQLVDVHVTEDGYTFGFDKFERWVDMCKRCGIKYYEISHLFSQWGATMAPKVMGEKEGKMVQLFGWDTEAAGKEYSEFLHQFLAALKPELVKLGISEVTYFHISDEPSQEQFDSYKAAKEVVEKDLEGYQMMDALSDYEFYEKGLVSQPVCAVNHIQPFLEKRPEKLWGYYCTGQYVDVTNRFIVQPGYRTRILGTQMYKYQLDGFLHWGYNFYNAEHSIFPIDPYRCTDAAGAFPSGDPFLVYPGADGEPEESLRIMLMDEAMSDLCAMNYLEELAGRDVVMSCIEPEGGEKVEFASYPRSVSYLVEMRKRVNREIEKRVK</sequence>
<dbReference type="OrthoDB" id="197680at2"/>
<evidence type="ECO:0000259" key="1">
    <source>
        <dbReference type="Pfam" id="PF13320"/>
    </source>
</evidence>
<dbReference type="EMBL" id="SDKC01000001">
    <property type="protein sequence ID" value="RXS75702.1"/>
    <property type="molecule type" value="Genomic_DNA"/>
</dbReference>